<dbReference type="InterPro" id="IPR036412">
    <property type="entry name" value="HAD-like_sf"/>
</dbReference>
<dbReference type="InterPro" id="IPR010028">
    <property type="entry name" value="Acid_phosphatase_pln"/>
</dbReference>
<dbReference type="PANTHER" id="PTHR31284">
    <property type="entry name" value="ACID PHOSPHATASE-LIKE PROTEIN"/>
    <property type="match status" value="1"/>
</dbReference>
<dbReference type="GO" id="GO:0003993">
    <property type="term" value="F:acid phosphatase activity"/>
    <property type="evidence" value="ECO:0007669"/>
    <property type="project" value="InterPro"/>
</dbReference>
<dbReference type="InterPro" id="IPR005519">
    <property type="entry name" value="Acid_phosphat_B-like"/>
</dbReference>
<evidence type="ECO:0000313" key="4">
    <source>
        <dbReference type="Proteomes" id="UP000834106"/>
    </source>
</evidence>
<dbReference type="Proteomes" id="UP000834106">
    <property type="component" value="Chromosome 17"/>
</dbReference>
<evidence type="ECO:0000256" key="1">
    <source>
        <dbReference type="ARBA" id="ARBA00022729"/>
    </source>
</evidence>
<accession>A0AAD2E9Z3</accession>
<keyword evidence="4" id="KW-1185">Reference proteome</keyword>
<evidence type="ECO:0008006" key="5">
    <source>
        <dbReference type="Google" id="ProtNLM"/>
    </source>
</evidence>
<reference evidence="3" key="1">
    <citation type="submission" date="2023-05" db="EMBL/GenBank/DDBJ databases">
        <authorList>
            <person name="Huff M."/>
        </authorList>
    </citation>
    <scope>NUCLEOTIDE SEQUENCE</scope>
</reference>
<dbReference type="PANTHER" id="PTHR31284:SF19">
    <property type="entry name" value="VEGETATIVE STORAGE PROTEIN 1-RELATED"/>
    <property type="match status" value="1"/>
</dbReference>
<gene>
    <name evidence="3" type="ORF">FPE_LOCUS27425</name>
</gene>
<protein>
    <recommendedName>
        <fullName evidence="5">Acid phosphatase 1</fullName>
    </recommendedName>
</protein>
<feature type="signal peptide" evidence="2">
    <location>
        <begin position="1"/>
        <end position="18"/>
    </location>
</feature>
<organism evidence="3 4">
    <name type="scientific">Fraxinus pennsylvanica</name>
    <dbReference type="NCBI Taxonomy" id="56036"/>
    <lineage>
        <taxon>Eukaryota</taxon>
        <taxon>Viridiplantae</taxon>
        <taxon>Streptophyta</taxon>
        <taxon>Embryophyta</taxon>
        <taxon>Tracheophyta</taxon>
        <taxon>Spermatophyta</taxon>
        <taxon>Magnoliopsida</taxon>
        <taxon>eudicotyledons</taxon>
        <taxon>Gunneridae</taxon>
        <taxon>Pentapetalae</taxon>
        <taxon>asterids</taxon>
        <taxon>lamiids</taxon>
        <taxon>Lamiales</taxon>
        <taxon>Oleaceae</taxon>
        <taxon>Oleeae</taxon>
        <taxon>Fraxinus</taxon>
    </lineage>
</organism>
<dbReference type="SUPFAM" id="SSF56784">
    <property type="entry name" value="HAD-like"/>
    <property type="match status" value="2"/>
</dbReference>
<name>A0AAD2E9Z3_9LAMI</name>
<dbReference type="Pfam" id="PF03767">
    <property type="entry name" value="Acid_phosphat_B"/>
    <property type="match status" value="2"/>
</dbReference>
<dbReference type="NCBIfam" id="TIGR01675">
    <property type="entry name" value="plant-AP"/>
    <property type="match status" value="1"/>
</dbReference>
<evidence type="ECO:0000313" key="3">
    <source>
        <dbReference type="EMBL" id="CAI9779995.1"/>
    </source>
</evidence>
<keyword evidence="1 2" id="KW-0732">Signal</keyword>
<sequence length="385" mass="43397">MRLAVFFFLATILATCNADCHIFQEGQIYLLRPRSGAAGHRLEGVDCLSWRLAVETNNLQNWGSLPESCEEYIGHYMLGKQYRHDCELVADVEIKYAKSLKLAGDGKDIWIFDIDETTLSNMPYYARSDVLFGALPYNDTKFNEWVAEGKAPAVPGALRLYRTLLSLGFKIVFLSGTKEQFREVRIANLKAVGYHTWEKLILKEDADKGLTALAYKSKRRTELVNAGYRILGNSGDQWSDILGNNTGSRTFKIPDPMAIPYNSTKFNEWVAEAKAPAVPGALRLYRTLLSLGFKIVFLSGTKEQFREVRIANLKAVGYHTWEKLILKEDADKGLTALAYKSKRRTELVNAGYRILGNSGDQWSDILGNNTGSRTFKIPDPMYYIG</sequence>
<dbReference type="EMBL" id="OU503052">
    <property type="protein sequence ID" value="CAI9779995.1"/>
    <property type="molecule type" value="Genomic_DNA"/>
</dbReference>
<evidence type="ECO:0000256" key="2">
    <source>
        <dbReference type="SAM" id="SignalP"/>
    </source>
</evidence>
<proteinExistence type="predicted"/>
<dbReference type="AlphaFoldDB" id="A0AAD2E9Z3"/>
<dbReference type="Gene3D" id="3.40.50.1000">
    <property type="entry name" value="HAD superfamily/HAD-like"/>
    <property type="match status" value="2"/>
</dbReference>
<feature type="chain" id="PRO_5042256320" description="Acid phosphatase 1" evidence="2">
    <location>
        <begin position="19"/>
        <end position="385"/>
    </location>
</feature>
<dbReference type="CDD" id="cd07535">
    <property type="entry name" value="HAD_VSP"/>
    <property type="match status" value="1"/>
</dbReference>
<dbReference type="InterPro" id="IPR023214">
    <property type="entry name" value="HAD_sf"/>
</dbReference>